<protein>
    <recommendedName>
        <fullName evidence="6 19">UDP-N-acetylenolpyruvoylglucosamine reductase</fullName>
        <ecNumber evidence="5 19">1.3.1.98</ecNumber>
    </recommendedName>
    <alternativeName>
        <fullName evidence="17 19">UDP-N-acetylmuramate dehydrogenase</fullName>
    </alternativeName>
</protein>
<keyword evidence="7 19" id="KW-0963">Cytoplasm</keyword>
<dbReference type="InterPro" id="IPR036318">
    <property type="entry name" value="FAD-bd_PCMH-like_sf"/>
</dbReference>
<reference evidence="22" key="1">
    <citation type="journal article" date="2019" name="Int. J. Syst. Evol. Microbiol.">
        <title>The Global Catalogue of Microorganisms (GCM) 10K type strain sequencing project: providing services to taxonomists for standard genome sequencing and annotation.</title>
        <authorList>
            <consortium name="The Broad Institute Genomics Platform"/>
            <consortium name="The Broad Institute Genome Sequencing Center for Infectious Disease"/>
            <person name="Wu L."/>
            <person name="Ma J."/>
        </authorList>
    </citation>
    <scope>NUCLEOTIDE SEQUENCE [LARGE SCALE GENOMIC DNA]</scope>
    <source>
        <strain evidence="22">JCM 18283</strain>
    </source>
</reference>
<dbReference type="Proteomes" id="UP001501436">
    <property type="component" value="Unassembled WGS sequence"/>
</dbReference>
<dbReference type="EMBL" id="BAABJI010000004">
    <property type="protein sequence ID" value="GAA4926641.1"/>
    <property type="molecule type" value="Genomic_DNA"/>
</dbReference>
<dbReference type="Pfam" id="PF01565">
    <property type="entry name" value="FAD_binding_4"/>
    <property type="match status" value="1"/>
</dbReference>
<dbReference type="EC" id="1.3.1.98" evidence="5 19"/>
<evidence type="ECO:0000256" key="10">
    <source>
        <dbReference type="ARBA" id="ARBA00022827"/>
    </source>
</evidence>
<evidence type="ECO:0000256" key="12">
    <source>
        <dbReference type="ARBA" id="ARBA00022960"/>
    </source>
</evidence>
<dbReference type="PANTHER" id="PTHR21071">
    <property type="entry name" value="UDP-N-ACETYLENOLPYRUVOYLGLUCOSAMINE REDUCTASE"/>
    <property type="match status" value="1"/>
</dbReference>
<evidence type="ECO:0000256" key="3">
    <source>
        <dbReference type="ARBA" id="ARBA00004496"/>
    </source>
</evidence>
<dbReference type="Gene3D" id="3.30.43.10">
    <property type="entry name" value="Uridine Diphospho-n-acetylenolpyruvylglucosamine Reductase, domain 2"/>
    <property type="match status" value="1"/>
</dbReference>
<evidence type="ECO:0000256" key="6">
    <source>
        <dbReference type="ARBA" id="ARBA00015188"/>
    </source>
</evidence>
<comment type="subcellular location">
    <subcellularLocation>
        <location evidence="3 19">Cytoplasm</location>
    </subcellularLocation>
</comment>
<feature type="domain" description="FAD-binding PCMH-type" evidence="20">
    <location>
        <begin position="18"/>
        <end position="188"/>
    </location>
</feature>
<dbReference type="PANTHER" id="PTHR21071:SF4">
    <property type="entry name" value="UDP-N-ACETYLENOLPYRUVOYLGLUCOSAMINE REDUCTASE"/>
    <property type="match status" value="1"/>
</dbReference>
<proteinExistence type="inferred from homology"/>
<organism evidence="21 22">
    <name type="scientific">Mucilaginibacter defluvii</name>
    <dbReference type="NCBI Taxonomy" id="1196019"/>
    <lineage>
        <taxon>Bacteria</taxon>
        <taxon>Pseudomonadati</taxon>
        <taxon>Bacteroidota</taxon>
        <taxon>Sphingobacteriia</taxon>
        <taxon>Sphingobacteriales</taxon>
        <taxon>Sphingobacteriaceae</taxon>
        <taxon>Mucilaginibacter</taxon>
    </lineage>
</organism>
<evidence type="ECO:0000256" key="17">
    <source>
        <dbReference type="ARBA" id="ARBA00031026"/>
    </source>
</evidence>
<evidence type="ECO:0000256" key="1">
    <source>
        <dbReference type="ARBA" id="ARBA00001974"/>
    </source>
</evidence>
<evidence type="ECO:0000259" key="20">
    <source>
        <dbReference type="PROSITE" id="PS51387"/>
    </source>
</evidence>
<keyword evidence="11 19" id="KW-0521">NADP</keyword>
<keyword evidence="14 19" id="KW-0560">Oxidoreductase</keyword>
<dbReference type="Gene3D" id="3.90.78.10">
    <property type="entry name" value="UDP-N-acetylenolpyruvoylglucosamine reductase, C-terminal domain"/>
    <property type="match status" value="1"/>
</dbReference>
<evidence type="ECO:0000256" key="9">
    <source>
        <dbReference type="ARBA" id="ARBA00022630"/>
    </source>
</evidence>
<dbReference type="Pfam" id="PF02873">
    <property type="entry name" value="MurB_C"/>
    <property type="match status" value="1"/>
</dbReference>
<keyword evidence="22" id="KW-1185">Reference proteome</keyword>
<comment type="cofactor">
    <cofactor evidence="1 19">
        <name>FAD</name>
        <dbReference type="ChEBI" id="CHEBI:57692"/>
    </cofactor>
</comment>
<evidence type="ECO:0000256" key="14">
    <source>
        <dbReference type="ARBA" id="ARBA00023002"/>
    </source>
</evidence>
<evidence type="ECO:0000256" key="16">
    <source>
        <dbReference type="ARBA" id="ARBA00023316"/>
    </source>
</evidence>
<keyword evidence="13 19" id="KW-0573">Peptidoglycan synthesis</keyword>
<evidence type="ECO:0000256" key="2">
    <source>
        <dbReference type="ARBA" id="ARBA00003921"/>
    </source>
</evidence>
<gene>
    <name evidence="19 21" type="primary">murB</name>
    <name evidence="21" type="ORF">GCM10023313_33890</name>
</gene>
<evidence type="ECO:0000256" key="13">
    <source>
        <dbReference type="ARBA" id="ARBA00022984"/>
    </source>
</evidence>
<feature type="active site" evidence="19">
    <location>
        <position position="334"/>
    </location>
</feature>
<comment type="similarity">
    <text evidence="19">Belongs to the MurB family.</text>
</comment>
<keyword evidence="16 19" id="KW-0961">Cell wall biogenesis/degradation</keyword>
<dbReference type="NCBIfam" id="TIGR00179">
    <property type="entry name" value="murB"/>
    <property type="match status" value="1"/>
</dbReference>
<evidence type="ECO:0000256" key="11">
    <source>
        <dbReference type="ARBA" id="ARBA00022857"/>
    </source>
</evidence>
<comment type="caution">
    <text evidence="21">The sequence shown here is derived from an EMBL/GenBank/DDBJ whole genome shotgun (WGS) entry which is preliminary data.</text>
</comment>
<dbReference type="RefSeq" id="WP_345333105.1">
    <property type="nucleotide sequence ID" value="NZ_BAABJI010000004.1"/>
</dbReference>
<evidence type="ECO:0000256" key="5">
    <source>
        <dbReference type="ARBA" id="ARBA00012518"/>
    </source>
</evidence>
<keyword evidence="8 19" id="KW-0132">Cell division</keyword>
<dbReference type="NCBIfam" id="NF000755">
    <property type="entry name" value="PRK00046.1"/>
    <property type="match status" value="1"/>
</dbReference>
<feature type="active site" evidence="19">
    <location>
        <position position="164"/>
    </location>
</feature>
<keyword evidence="10 19" id="KW-0274">FAD</keyword>
<comment type="catalytic activity">
    <reaction evidence="18 19">
        <text>UDP-N-acetyl-alpha-D-muramate + NADP(+) = UDP-N-acetyl-3-O-(1-carboxyvinyl)-alpha-D-glucosamine + NADPH + H(+)</text>
        <dbReference type="Rhea" id="RHEA:12248"/>
        <dbReference type="ChEBI" id="CHEBI:15378"/>
        <dbReference type="ChEBI" id="CHEBI:57783"/>
        <dbReference type="ChEBI" id="CHEBI:58349"/>
        <dbReference type="ChEBI" id="CHEBI:68483"/>
        <dbReference type="ChEBI" id="CHEBI:70757"/>
        <dbReference type="EC" id="1.3.1.98"/>
    </reaction>
</comment>
<feature type="active site" description="Proton donor" evidence="19">
    <location>
        <position position="238"/>
    </location>
</feature>
<keyword evidence="12 19" id="KW-0133">Cell shape</keyword>
<dbReference type="InterPro" id="IPR006094">
    <property type="entry name" value="Oxid_FAD_bind_N"/>
</dbReference>
<evidence type="ECO:0000256" key="4">
    <source>
        <dbReference type="ARBA" id="ARBA00004752"/>
    </source>
</evidence>
<dbReference type="InterPro" id="IPR016169">
    <property type="entry name" value="FAD-bd_PCMH_sub2"/>
</dbReference>
<accession>A0ABP9G306</accession>
<dbReference type="SUPFAM" id="SSF56194">
    <property type="entry name" value="Uridine diphospho-N-Acetylenolpyruvylglucosamine reductase, MurB, C-terminal domain"/>
    <property type="match status" value="1"/>
</dbReference>
<keyword evidence="15 19" id="KW-0131">Cell cycle</keyword>
<sequence>MLQIQENTSLKHLNTFGIEAYARYYVEINREDELAELFADAKWHSIPRLVLGGGSNMLMVSNFDGLVIRINIRGIEHRINDDEVIVEAGGGEVWNDLVNFCVDRGFAGMENLSLIPGSVGASPIQNIGAYGVEIKDVFESCRAFEIATGQIKTFTHADCKFGYRESVFKSELKGQYIITSVKYKLSLTPRLNLKYGAIEQELAARGITNPTIKDVSEVVAHIRVSKLPDPSTIGNAGSFFKNPVIDVNKFRLLIKNHPDLVNYPAGDGFVKLAAGWLIEQCGWRGKVVGNTGTWKNQALVLVNHGGATGQEVYDLSSAIIDSVYAKFGVKLEREVNIVGDPA</sequence>
<dbReference type="NCBIfam" id="NF010478">
    <property type="entry name" value="PRK13903.1"/>
    <property type="match status" value="1"/>
</dbReference>
<dbReference type="InterPro" id="IPR036635">
    <property type="entry name" value="MurB_C_sf"/>
</dbReference>
<dbReference type="InterPro" id="IPR016167">
    <property type="entry name" value="FAD-bd_PCMH_sub1"/>
</dbReference>
<dbReference type="SUPFAM" id="SSF56176">
    <property type="entry name" value="FAD-binding/transporter-associated domain-like"/>
    <property type="match status" value="1"/>
</dbReference>
<dbReference type="PROSITE" id="PS51387">
    <property type="entry name" value="FAD_PCMH"/>
    <property type="match status" value="1"/>
</dbReference>
<evidence type="ECO:0000256" key="18">
    <source>
        <dbReference type="ARBA" id="ARBA00048914"/>
    </source>
</evidence>
<evidence type="ECO:0000256" key="19">
    <source>
        <dbReference type="HAMAP-Rule" id="MF_00037"/>
    </source>
</evidence>
<evidence type="ECO:0000256" key="7">
    <source>
        <dbReference type="ARBA" id="ARBA00022490"/>
    </source>
</evidence>
<evidence type="ECO:0000256" key="15">
    <source>
        <dbReference type="ARBA" id="ARBA00023306"/>
    </source>
</evidence>
<evidence type="ECO:0000313" key="21">
    <source>
        <dbReference type="EMBL" id="GAA4926641.1"/>
    </source>
</evidence>
<evidence type="ECO:0000256" key="8">
    <source>
        <dbReference type="ARBA" id="ARBA00022618"/>
    </source>
</evidence>
<dbReference type="InterPro" id="IPR016166">
    <property type="entry name" value="FAD-bd_PCMH"/>
</dbReference>
<name>A0ABP9G306_9SPHI</name>
<evidence type="ECO:0000313" key="22">
    <source>
        <dbReference type="Proteomes" id="UP001501436"/>
    </source>
</evidence>
<keyword evidence="9 19" id="KW-0285">Flavoprotein</keyword>
<dbReference type="HAMAP" id="MF_00037">
    <property type="entry name" value="MurB"/>
    <property type="match status" value="1"/>
</dbReference>
<comment type="function">
    <text evidence="2 19">Cell wall formation.</text>
</comment>
<dbReference type="InterPro" id="IPR003170">
    <property type="entry name" value="MurB"/>
</dbReference>
<dbReference type="InterPro" id="IPR011601">
    <property type="entry name" value="MurB_C"/>
</dbReference>
<dbReference type="Gene3D" id="3.30.465.10">
    <property type="match status" value="1"/>
</dbReference>
<comment type="pathway">
    <text evidence="4 19">Cell wall biogenesis; peptidoglycan biosynthesis.</text>
</comment>